<comment type="caution">
    <text evidence="1">The sequence shown here is derived from an EMBL/GenBank/DDBJ whole genome shotgun (WGS) entry which is preliminary data.</text>
</comment>
<proteinExistence type="predicted"/>
<organism evidence="1 2">
    <name type="scientific">Dictyobacter formicarum</name>
    <dbReference type="NCBI Taxonomy" id="2778368"/>
    <lineage>
        <taxon>Bacteria</taxon>
        <taxon>Bacillati</taxon>
        <taxon>Chloroflexota</taxon>
        <taxon>Ktedonobacteria</taxon>
        <taxon>Ktedonobacterales</taxon>
        <taxon>Dictyobacteraceae</taxon>
        <taxon>Dictyobacter</taxon>
    </lineage>
</organism>
<dbReference type="RefSeq" id="WP_201365181.1">
    <property type="nucleotide sequence ID" value="NZ_BNJJ01000018.1"/>
</dbReference>
<evidence type="ECO:0000313" key="1">
    <source>
        <dbReference type="EMBL" id="GHO87641.1"/>
    </source>
</evidence>
<reference evidence="1 2" key="1">
    <citation type="journal article" date="2021" name="Int. J. Syst. Evol. Microbiol.">
        <title>Reticulibacter mediterranei gen. nov., sp. nov., within the new family Reticulibacteraceae fam. nov., and Ktedonospora formicarum gen. nov., sp. nov., Ktedonobacter robiniae sp. nov., Dictyobacter formicarum sp. nov. and Dictyobacter arantiisoli sp. nov., belonging to the class Ktedonobacteria.</title>
        <authorList>
            <person name="Yabe S."/>
            <person name="Zheng Y."/>
            <person name="Wang C.M."/>
            <person name="Sakai Y."/>
            <person name="Abe K."/>
            <person name="Yokota A."/>
            <person name="Donadio S."/>
            <person name="Cavaletti L."/>
            <person name="Monciardini P."/>
        </authorList>
    </citation>
    <scope>NUCLEOTIDE SEQUENCE [LARGE SCALE GENOMIC DNA]</scope>
    <source>
        <strain evidence="1 2">SOSP1-9</strain>
    </source>
</reference>
<keyword evidence="2" id="KW-1185">Reference proteome</keyword>
<dbReference type="EMBL" id="BNJJ01000018">
    <property type="protein sequence ID" value="GHO87641.1"/>
    <property type="molecule type" value="Genomic_DNA"/>
</dbReference>
<evidence type="ECO:0000313" key="2">
    <source>
        <dbReference type="Proteomes" id="UP000635565"/>
    </source>
</evidence>
<accession>A0ABQ3VQP0</accession>
<sequence length="291" mass="34114">MNKTTKQLARQVQQALLALPEPILLETIDQWLKTLEELFEEHSMMDGYYELFGYRVRSQATGRQYASLDECFEAEPEIEDITWLPQTGEDLREILRKMQPQQIYHGVVALAGDAFRQKTGVANFGEPPADHVDGYVFMRNLTGYLDLRKEGADLSTEQFEERYHKDLKALTALNVVEEEDIFGSLPASFTDEHAVHFHITFSQNNQQQHRDLRQALQQRDCVLSSSLEENTLEGFVSYRPGHHHDLKMLAHVRRLLNRWQRSERITWAEWKEKPPKRLSQKKHKQKVRRKS</sequence>
<dbReference type="Proteomes" id="UP000635565">
    <property type="component" value="Unassembled WGS sequence"/>
</dbReference>
<gene>
    <name evidence="1" type="ORF">KSZ_56470</name>
</gene>
<protein>
    <submittedName>
        <fullName evidence="1">Uncharacterized protein</fullName>
    </submittedName>
</protein>
<name>A0ABQ3VQP0_9CHLR</name>